<reference evidence="1" key="3">
    <citation type="submission" date="2010-09" db="EMBL/GenBank/DDBJ databases">
        <title>Annotation of Gaeumannomyces graminis var. tritici R3-111a-1.</title>
        <authorList>
            <consortium name="The Broad Institute Genome Sequencing Platform"/>
            <person name="Ma L.-J."/>
            <person name="Dead R."/>
            <person name="Young S.K."/>
            <person name="Zeng Q."/>
            <person name="Gargeya S."/>
            <person name="Fitzgerald M."/>
            <person name="Haas B."/>
            <person name="Abouelleil A."/>
            <person name="Alvarado L."/>
            <person name="Arachchi H.M."/>
            <person name="Berlin A."/>
            <person name="Brown A."/>
            <person name="Chapman S.B."/>
            <person name="Chen Z."/>
            <person name="Dunbar C."/>
            <person name="Freedman E."/>
            <person name="Gearin G."/>
            <person name="Gellesch M."/>
            <person name="Goldberg J."/>
            <person name="Griggs A."/>
            <person name="Gujja S."/>
            <person name="Heiman D."/>
            <person name="Howarth C."/>
            <person name="Larson L."/>
            <person name="Lui A."/>
            <person name="MacDonald P.J.P."/>
            <person name="Mehta T."/>
            <person name="Montmayeur A."/>
            <person name="Murphy C."/>
            <person name="Neiman D."/>
            <person name="Pearson M."/>
            <person name="Priest M."/>
            <person name="Roberts A."/>
            <person name="Saif S."/>
            <person name="Shea T."/>
            <person name="Shenoy N."/>
            <person name="Sisk P."/>
            <person name="Stolte C."/>
            <person name="Sykes S."/>
            <person name="Yandava C."/>
            <person name="Wortman J."/>
            <person name="Nusbaum C."/>
            <person name="Birren B."/>
        </authorList>
    </citation>
    <scope>NUCLEOTIDE SEQUENCE</scope>
    <source>
        <strain evidence="1">R3-111a-1</strain>
    </source>
</reference>
<dbReference type="EMBL" id="GL385398">
    <property type="protein sequence ID" value="EJT75011.1"/>
    <property type="molecule type" value="Genomic_DNA"/>
</dbReference>
<dbReference type="HOGENOM" id="CLU_647312_0_0_1"/>
<evidence type="ECO:0000313" key="1">
    <source>
        <dbReference type="EMBL" id="EJT75011.1"/>
    </source>
</evidence>
<dbReference type="RefSeq" id="XP_009224955.1">
    <property type="nucleotide sequence ID" value="XM_009226691.1"/>
</dbReference>
<accession>J3P5Q9</accession>
<dbReference type="VEuPathDB" id="FungiDB:GGTG_08849"/>
<reference evidence="2" key="5">
    <citation type="submission" date="2018-04" db="UniProtKB">
        <authorList>
            <consortium name="EnsemblFungi"/>
        </authorList>
    </citation>
    <scope>IDENTIFICATION</scope>
    <source>
        <strain evidence="2">R3-111a-1</strain>
    </source>
</reference>
<name>J3P5Q9_GAET3</name>
<dbReference type="EnsemblFungi" id="EJT75011">
    <property type="protein sequence ID" value="EJT75011"/>
    <property type="gene ID" value="GGTG_08849"/>
</dbReference>
<reference evidence="2" key="4">
    <citation type="journal article" date="2015" name="G3 (Bethesda)">
        <title>Genome sequences of three phytopathogenic species of the Magnaporthaceae family of fungi.</title>
        <authorList>
            <person name="Okagaki L.H."/>
            <person name="Nunes C.C."/>
            <person name="Sailsbery J."/>
            <person name="Clay B."/>
            <person name="Brown D."/>
            <person name="John T."/>
            <person name="Oh Y."/>
            <person name="Young N."/>
            <person name="Fitzgerald M."/>
            <person name="Haas B.J."/>
            <person name="Zeng Q."/>
            <person name="Young S."/>
            <person name="Adiconis X."/>
            <person name="Fan L."/>
            <person name="Levin J.Z."/>
            <person name="Mitchell T.K."/>
            <person name="Okubara P.A."/>
            <person name="Farman M.L."/>
            <person name="Kohn L.M."/>
            <person name="Birren B."/>
            <person name="Ma L.-J."/>
            <person name="Dean R.A."/>
        </authorList>
    </citation>
    <scope>NUCLEOTIDE SEQUENCE</scope>
    <source>
        <strain evidence="2">R3-111a-1</strain>
    </source>
</reference>
<keyword evidence="3" id="KW-1185">Reference proteome</keyword>
<organism evidence="1">
    <name type="scientific">Gaeumannomyces tritici (strain R3-111a-1)</name>
    <name type="common">Wheat and barley take-all root rot fungus</name>
    <name type="synonym">Gaeumannomyces graminis var. tritici</name>
    <dbReference type="NCBI Taxonomy" id="644352"/>
    <lineage>
        <taxon>Eukaryota</taxon>
        <taxon>Fungi</taxon>
        <taxon>Dikarya</taxon>
        <taxon>Ascomycota</taxon>
        <taxon>Pezizomycotina</taxon>
        <taxon>Sordariomycetes</taxon>
        <taxon>Sordariomycetidae</taxon>
        <taxon>Magnaporthales</taxon>
        <taxon>Magnaporthaceae</taxon>
        <taxon>Gaeumannomyces</taxon>
    </lineage>
</organism>
<gene>
    <name evidence="2" type="primary">20349307</name>
    <name evidence="1" type="ORF">GGTG_08849</name>
</gene>
<reference evidence="1" key="2">
    <citation type="submission" date="2010-07" db="EMBL/GenBank/DDBJ databases">
        <authorList>
            <consortium name="The Broad Institute Genome Sequencing Platform"/>
            <consortium name="Broad Institute Genome Sequencing Center for Infectious Disease"/>
            <person name="Ma L.-J."/>
            <person name="Dead R."/>
            <person name="Young S."/>
            <person name="Zeng Q."/>
            <person name="Koehrsen M."/>
            <person name="Alvarado L."/>
            <person name="Berlin A."/>
            <person name="Chapman S.B."/>
            <person name="Chen Z."/>
            <person name="Freedman E."/>
            <person name="Gellesch M."/>
            <person name="Goldberg J."/>
            <person name="Griggs A."/>
            <person name="Gujja S."/>
            <person name="Heilman E.R."/>
            <person name="Heiman D."/>
            <person name="Hepburn T."/>
            <person name="Howarth C."/>
            <person name="Jen D."/>
            <person name="Larson L."/>
            <person name="Mehta T."/>
            <person name="Neiman D."/>
            <person name="Pearson M."/>
            <person name="Roberts A."/>
            <person name="Saif S."/>
            <person name="Shea T."/>
            <person name="Shenoy N."/>
            <person name="Sisk P."/>
            <person name="Stolte C."/>
            <person name="Sykes S."/>
            <person name="Walk T."/>
            <person name="White J."/>
            <person name="Yandava C."/>
            <person name="Haas B."/>
            <person name="Nusbaum C."/>
            <person name="Birren B."/>
        </authorList>
    </citation>
    <scope>NUCLEOTIDE SEQUENCE</scope>
    <source>
        <strain evidence="1">R3-111a-1</strain>
    </source>
</reference>
<evidence type="ECO:0000313" key="3">
    <source>
        <dbReference type="Proteomes" id="UP000006039"/>
    </source>
</evidence>
<protein>
    <submittedName>
        <fullName evidence="1 2">Uncharacterized protein</fullName>
    </submittedName>
</protein>
<reference evidence="3" key="1">
    <citation type="submission" date="2010-07" db="EMBL/GenBank/DDBJ databases">
        <title>The genome sequence of Gaeumannomyces graminis var. tritici strain R3-111a-1.</title>
        <authorList>
            <consortium name="The Broad Institute Genome Sequencing Platform"/>
            <person name="Ma L.-J."/>
            <person name="Dead R."/>
            <person name="Young S."/>
            <person name="Zeng Q."/>
            <person name="Koehrsen M."/>
            <person name="Alvarado L."/>
            <person name="Berlin A."/>
            <person name="Chapman S.B."/>
            <person name="Chen Z."/>
            <person name="Freedman E."/>
            <person name="Gellesch M."/>
            <person name="Goldberg J."/>
            <person name="Griggs A."/>
            <person name="Gujja S."/>
            <person name="Heilman E.R."/>
            <person name="Heiman D."/>
            <person name="Hepburn T."/>
            <person name="Howarth C."/>
            <person name="Jen D."/>
            <person name="Larson L."/>
            <person name="Mehta T."/>
            <person name="Neiman D."/>
            <person name="Pearson M."/>
            <person name="Roberts A."/>
            <person name="Saif S."/>
            <person name="Shea T."/>
            <person name="Shenoy N."/>
            <person name="Sisk P."/>
            <person name="Stolte C."/>
            <person name="Sykes S."/>
            <person name="Walk T."/>
            <person name="White J."/>
            <person name="Yandava C."/>
            <person name="Haas B."/>
            <person name="Nusbaum C."/>
            <person name="Birren B."/>
        </authorList>
    </citation>
    <scope>NUCLEOTIDE SEQUENCE [LARGE SCALE GENOMIC DNA]</scope>
    <source>
        <strain evidence="3">R3-111a-1</strain>
    </source>
</reference>
<evidence type="ECO:0000313" key="2">
    <source>
        <dbReference type="EnsemblFungi" id="EJT75011"/>
    </source>
</evidence>
<dbReference type="GeneID" id="20349307"/>
<dbReference type="AlphaFoldDB" id="J3P5Q9"/>
<dbReference type="Proteomes" id="UP000006039">
    <property type="component" value="Unassembled WGS sequence"/>
</dbReference>
<sequence>MAGNWVLFYQRVHCASSSPRVCQSSTQSKRFATPTNPISARPPLPTAVPLLAPLMGTVGGREVVGLAEAELLREDEELTVEELVVARDDDAAEDEELLARDEDDAEDELLARDEDEVGHNVAVTVIVTTPPVLVGRVEDDELLLARDDDELLVGPADEDELLLVGLADELLLVGGRDEDELPLLVVPVGLAEDELPAVLGPVEELLPVGRLDEFPVPVGPTEELLLVGRDELPVPGPVEEPPVLVGLAEELLVGPAELVGLTELLPPGSPPPAQPVLVQRSPGLQYQPVQQTAPCGMQPEGPHRTWPSLHLPGPGHALVRAQHVASPVQYSVPAQKALLPSRQHVAAAGTQLLSHTCWPAGHVTGADCRRIRRAAQLGERRDGPRPRAGSVASVRLAASRPGSIHVVSAGSSWSAATSLGRSDP</sequence>
<proteinExistence type="predicted"/>